<dbReference type="AlphaFoldDB" id="A0A0C2X5N4"/>
<organism evidence="1 2">
    <name type="scientific">Amanita muscaria (strain Koide BX008)</name>
    <dbReference type="NCBI Taxonomy" id="946122"/>
    <lineage>
        <taxon>Eukaryota</taxon>
        <taxon>Fungi</taxon>
        <taxon>Dikarya</taxon>
        <taxon>Basidiomycota</taxon>
        <taxon>Agaricomycotina</taxon>
        <taxon>Agaricomycetes</taxon>
        <taxon>Agaricomycetidae</taxon>
        <taxon>Agaricales</taxon>
        <taxon>Pluteineae</taxon>
        <taxon>Amanitaceae</taxon>
        <taxon>Amanita</taxon>
    </lineage>
</organism>
<gene>
    <name evidence="1" type="ORF">M378DRAFT_163021</name>
</gene>
<protein>
    <submittedName>
        <fullName evidence="1">Uncharacterized protein</fullName>
    </submittedName>
</protein>
<dbReference type="Proteomes" id="UP000054549">
    <property type="component" value="Unassembled WGS sequence"/>
</dbReference>
<reference evidence="1 2" key="1">
    <citation type="submission" date="2014-04" db="EMBL/GenBank/DDBJ databases">
        <title>Evolutionary Origins and Diversification of the Mycorrhizal Mutualists.</title>
        <authorList>
            <consortium name="DOE Joint Genome Institute"/>
            <consortium name="Mycorrhizal Genomics Consortium"/>
            <person name="Kohler A."/>
            <person name="Kuo A."/>
            <person name="Nagy L.G."/>
            <person name="Floudas D."/>
            <person name="Copeland A."/>
            <person name="Barry K.W."/>
            <person name="Cichocki N."/>
            <person name="Veneault-Fourrey C."/>
            <person name="LaButti K."/>
            <person name="Lindquist E.A."/>
            <person name="Lipzen A."/>
            <person name="Lundell T."/>
            <person name="Morin E."/>
            <person name="Murat C."/>
            <person name="Riley R."/>
            <person name="Ohm R."/>
            <person name="Sun H."/>
            <person name="Tunlid A."/>
            <person name="Henrissat B."/>
            <person name="Grigoriev I.V."/>
            <person name="Hibbett D.S."/>
            <person name="Martin F."/>
        </authorList>
    </citation>
    <scope>NUCLEOTIDE SEQUENCE [LARGE SCALE GENOMIC DNA]</scope>
    <source>
        <strain evidence="1 2">Koide BX008</strain>
    </source>
</reference>
<proteinExistence type="predicted"/>
<evidence type="ECO:0000313" key="2">
    <source>
        <dbReference type="Proteomes" id="UP000054549"/>
    </source>
</evidence>
<sequence length="119" mass="13639">MSVPWKPRVCNECWTFYMIDVLLLQLAWFRGTTQLQEPKYVDIRPLTTMEEKQIIPQLDLNACLSLLLANLRGVESLLNMETIGLVRALVHFDPTETAMKIRSITDAQNLIELIFCVSG</sequence>
<keyword evidence="2" id="KW-1185">Reference proteome</keyword>
<dbReference type="InParanoid" id="A0A0C2X5N4"/>
<name>A0A0C2X5N4_AMAMK</name>
<dbReference type="EMBL" id="KN818248">
    <property type="protein sequence ID" value="KIL64571.1"/>
    <property type="molecule type" value="Genomic_DNA"/>
</dbReference>
<accession>A0A0C2X5N4</accession>
<dbReference type="HOGENOM" id="CLU_2060900_0_0_1"/>
<evidence type="ECO:0000313" key="1">
    <source>
        <dbReference type="EMBL" id="KIL64571.1"/>
    </source>
</evidence>